<proteinExistence type="predicted"/>
<reference evidence="2 3" key="1">
    <citation type="submission" date="2024-02" db="EMBL/GenBank/DDBJ databases">
        <title>Discinaceae phylogenomics.</title>
        <authorList>
            <person name="Dirks A.C."/>
            <person name="James T.Y."/>
        </authorList>
    </citation>
    <scope>NUCLEOTIDE SEQUENCE [LARGE SCALE GENOMIC DNA]</scope>
    <source>
        <strain evidence="2 3">ACD0624</strain>
    </source>
</reference>
<feature type="compositionally biased region" description="Basic and acidic residues" evidence="1">
    <location>
        <begin position="187"/>
        <end position="197"/>
    </location>
</feature>
<evidence type="ECO:0000313" key="2">
    <source>
        <dbReference type="EMBL" id="KAL0636607.1"/>
    </source>
</evidence>
<dbReference type="Proteomes" id="UP001447188">
    <property type="component" value="Unassembled WGS sequence"/>
</dbReference>
<sequence length="285" mass="32266">MEGVAFAISLISTCIDLAQSIDSLIQKFKHARSEFQEGLRIVTSTRRLLTQFRDMFETSCLPHELLEDYSDDLRPLQSELETIQRFLNTYLPLCSRGGLAGLAWRYRWGKEIEKHQKNLVQLNRHLNSTLATLSFKVGFLALEAIHVGSPVQGEELGGVLRPISQRALTMELSSYRPVGRPPSYDSSQRKSGVEARRSMRSRSRFSRSSSAKDLLPPAIIEETLLSIGRKYLEAAQDLRSRESQYEPPLNQIQYTYNKAAKALQVEEWSGPFCSPQISLVVEGVM</sequence>
<evidence type="ECO:0008006" key="4">
    <source>
        <dbReference type="Google" id="ProtNLM"/>
    </source>
</evidence>
<evidence type="ECO:0000256" key="1">
    <source>
        <dbReference type="SAM" id="MobiDB-lite"/>
    </source>
</evidence>
<dbReference type="EMBL" id="JBBBZM010000047">
    <property type="protein sequence ID" value="KAL0636607.1"/>
    <property type="molecule type" value="Genomic_DNA"/>
</dbReference>
<organism evidence="2 3">
    <name type="scientific">Discina gigas</name>
    <dbReference type="NCBI Taxonomy" id="1032678"/>
    <lineage>
        <taxon>Eukaryota</taxon>
        <taxon>Fungi</taxon>
        <taxon>Dikarya</taxon>
        <taxon>Ascomycota</taxon>
        <taxon>Pezizomycotina</taxon>
        <taxon>Pezizomycetes</taxon>
        <taxon>Pezizales</taxon>
        <taxon>Discinaceae</taxon>
        <taxon>Discina</taxon>
    </lineage>
</organism>
<gene>
    <name evidence="2" type="ORF">Q9L58_004452</name>
</gene>
<accession>A0ABR3GL04</accession>
<keyword evidence="3" id="KW-1185">Reference proteome</keyword>
<name>A0ABR3GL04_9PEZI</name>
<feature type="region of interest" description="Disordered" evidence="1">
    <location>
        <begin position="175"/>
        <end position="209"/>
    </location>
</feature>
<protein>
    <recommendedName>
        <fullName evidence="4">Fungal N-terminal domain-containing protein</fullName>
    </recommendedName>
</protein>
<comment type="caution">
    <text evidence="2">The sequence shown here is derived from an EMBL/GenBank/DDBJ whole genome shotgun (WGS) entry which is preliminary data.</text>
</comment>
<evidence type="ECO:0000313" key="3">
    <source>
        <dbReference type="Proteomes" id="UP001447188"/>
    </source>
</evidence>